<evidence type="ECO:0000256" key="3">
    <source>
        <dbReference type="ARBA" id="ARBA00022989"/>
    </source>
</evidence>
<dbReference type="InterPro" id="IPR010658">
    <property type="entry name" value="Nodulin-like"/>
</dbReference>
<evidence type="ECO:0000259" key="6">
    <source>
        <dbReference type="Pfam" id="PF06813"/>
    </source>
</evidence>
<evidence type="ECO:0000256" key="5">
    <source>
        <dbReference type="SAM" id="Phobius"/>
    </source>
</evidence>
<feature type="transmembrane region" description="Helical" evidence="5">
    <location>
        <begin position="122"/>
        <end position="146"/>
    </location>
</feature>
<feature type="transmembrane region" description="Helical" evidence="5">
    <location>
        <begin position="152"/>
        <end position="175"/>
    </location>
</feature>
<feature type="transmembrane region" description="Helical" evidence="5">
    <location>
        <begin position="49"/>
        <end position="70"/>
    </location>
</feature>
<comment type="subcellular location">
    <subcellularLocation>
        <location evidence="1">Membrane</location>
        <topology evidence="1">Multi-pass membrane protein</topology>
    </subcellularLocation>
</comment>
<dbReference type="AlphaFoldDB" id="A0AAV6N0M0"/>
<dbReference type="Proteomes" id="UP000685013">
    <property type="component" value="Chromosome 10"/>
</dbReference>
<evidence type="ECO:0000256" key="4">
    <source>
        <dbReference type="ARBA" id="ARBA00023136"/>
    </source>
</evidence>
<gene>
    <name evidence="8" type="primary">NFD4</name>
    <name evidence="8" type="ORF">SDJN03_14911</name>
</gene>
<feature type="transmembrane region" description="Helical" evidence="5">
    <location>
        <begin position="219"/>
        <end position="239"/>
    </location>
</feature>
<evidence type="ECO:0000256" key="2">
    <source>
        <dbReference type="ARBA" id="ARBA00022692"/>
    </source>
</evidence>
<dbReference type="PANTHER" id="PTHR21576">
    <property type="entry name" value="UNCHARACTERIZED NODULIN-LIKE PROTEIN"/>
    <property type="match status" value="1"/>
</dbReference>
<dbReference type="PANTHER" id="PTHR21576:SF22">
    <property type="entry name" value="F25A4.25 PROTEIN"/>
    <property type="match status" value="1"/>
</dbReference>
<keyword evidence="3 5" id="KW-1133">Transmembrane helix</keyword>
<feature type="transmembrane region" description="Helical" evidence="5">
    <location>
        <begin position="251"/>
        <end position="271"/>
    </location>
</feature>
<dbReference type="InterPro" id="IPR056555">
    <property type="entry name" value="NFD4_C"/>
</dbReference>
<feature type="transmembrane region" description="Helical" evidence="5">
    <location>
        <begin position="362"/>
        <end position="382"/>
    </location>
</feature>
<feature type="transmembrane region" description="Helical" evidence="5">
    <location>
        <begin position="187"/>
        <end position="207"/>
    </location>
</feature>
<organism evidence="8 9">
    <name type="scientific">Cucurbita argyrosperma subsp. sororia</name>
    <dbReference type="NCBI Taxonomy" id="37648"/>
    <lineage>
        <taxon>Eukaryota</taxon>
        <taxon>Viridiplantae</taxon>
        <taxon>Streptophyta</taxon>
        <taxon>Embryophyta</taxon>
        <taxon>Tracheophyta</taxon>
        <taxon>Spermatophyta</taxon>
        <taxon>Magnoliopsida</taxon>
        <taxon>eudicotyledons</taxon>
        <taxon>Gunneridae</taxon>
        <taxon>Pentapetalae</taxon>
        <taxon>rosids</taxon>
        <taxon>fabids</taxon>
        <taxon>Cucurbitales</taxon>
        <taxon>Cucurbitaceae</taxon>
        <taxon>Cucurbiteae</taxon>
        <taxon>Cucurbita</taxon>
    </lineage>
</organism>
<keyword evidence="9" id="KW-1185">Reference proteome</keyword>
<dbReference type="Pfam" id="PF23262">
    <property type="entry name" value="NFD4_C"/>
    <property type="match status" value="1"/>
</dbReference>
<name>A0AAV6N0M0_9ROSI</name>
<keyword evidence="2 5" id="KW-0812">Transmembrane</keyword>
<feature type="non-terminal residue" evidence="8">
    <location>
        <position position="1"/>
    </location>
</feature>
<sequence length="572" mass="62523">MSHTIKSIPDRTRIPSTTLKCFYFTTKNESQKKNPPPEMEASGFMASKWIATAFAIWIQCSCGAATFSIYSSVLKSSQGYDQSTLGTVSVFKDIGTNAGIISGFLCSAVTSPFPRRPFVGPWMVYAAGAVQCFLGYIFMWAAVSGLIDRPSVPVMCFFMLLASHAQTFFSTANVVTGVHNFKHYSGTIVGIMKGYLGLSGALVIQVYNTICNGEPSNFLLLLAVLPTLLSIMFMWFIRIDRTESRNERKHLDSLSAHAVIVAFYLMAVIILDNTFSLPSSTRSFTFSILLILLSAPLGIAINARREDLKVTEKTHVLNKSKSVDTEDLVEYHELPRDERQIMAVASSSTPQAMNVLEALCTINFWLLFTAMVCGMGSGLATINNMTQLGQSLGYTVTETKTFVSLWSIWNFLGRFGAGYASDYLLHSYGCARPLLMAITLLIMSGGHLVIASSFSGNLYVGSTLVGICYGSQWSLMPSITSDIFGLEHMGTIFNAIATASPLGSYVFSVKVIGYIYDKEAAGEHGSCSGTHCFAVSFLVMAVVAFVGFLVAAALFFRTRRFYALQSRAERLS</sequence>
<evidence type="ECO:0000256" key="1">
    <source>
        <dbReference type="ARBA" id="ARBA00004141"/>
    </source>
</evidence>
<feature type="domain" description="Nodulin-like" evidence="6">
    <location>
        <begin position="48"/>
        <end position="300"/>
    </location>
</feature>
<dbReference type="Pfam" id="PF06813">
    <property type="entry name" value="Nodulin-like"/>
    <property type="match status" value="1"/>
</dbReference>
<protein>
    <submittedName>
        <fullName evidence="8">Protein NUCLEAR FUSION DEFECTIVE 4</fullName>
    </submittedName>
</protein>
<feature type="transmembrane region" description="Helical" evidence="5">
    <location>
        <begin position="533"/>
        <end position="556"/>
    </location>
</feature>
<feature type="transmembrane region" description="Helical" evidence="5">
    <location>
        <begin position="433"/>
        <end position="454"/>
    </location>
</feature>
<reference evidence="8 9" key="1">
    <citation type="journal article" date="2021" name="Hortic Res">
        <title>The domestication of Cucurbita argyrosperma as revealed by the genome of its wild relative.</title>
        <authorList>
            <person name="Barrera-Redondo J."/>
            <person name="Sanchez-de la Vega G."/>
            <person name="Aguirre-Liguori J.A."/>
            <person name="Castellanos-Morales G."/>
            <person name="Gutierrez-Guerrero Y.T."/>
            <person name="Aguirre-Dugua X."/>
            <person name="Aguirre-Planter E."/>
            <person name="Tenaillon M.I."/>
            <person name="Lira-Saade R."/>
            <person name="Eguiarte L.E."/>
        </authorList>
    </citation>
    <scope>NUCLEOTIDE SEQUENCE [LARGE SCALE GENOMIC DNA]</scope>
    <source>
        <strain evidence="8">JBR-2021</strain>
    </source>
</reference>
<evidence type="ECO:0000313" key="9">
    <source>
        <dbReference type="Proteomes" id="UP000685013"/>
    </source>
</evidence>
<feature type="domain" description="NFD4 C-terminal" evidence="7">
    <location>
        <begin position="358"/>
        <end position="564"/>
    </location>
</feature>
<feature type="transmembrane region" description="Helical" evidence="5">
    <location>
        <begin position="283"/>
        <end position="303"/>
    </location>
</feature>
<accession>A0AAV6N0M0</accession>
<dbReference type="CDD" id="cd17354">
    <property type="entry name" value="MFS_Mch1p_like"/>
    <property type="match status" value="1"/>
</dbReference>
<feature type="transmembrane region" description="Helical" evidence="5">
    <location>
        <begin position="402"/>
        <end position="421"/>
    </location>
</feature>
<keyword evidence="4 5" id="KW-0472">Membrane</keyword>
<evidence type="ECO:0000259" key="7">
    <source>
        <dbReference type="Pfam" id="PF23262"/>
    </source>
</evidence>
<evidence type="ECO:0000313" key="8">
    <source>
        <dbReference type="EMBL" id="KAG6589488.1"/>
    </source>
</evidence>
<dbReference type="GO" id="GO:0016020">
    <property type="term" value="C:membrane"/>
    <property type="evidence" value="ECO:0007669"/>
    <property type="project" value="UniProtKB-SubCell"/>
</dbReference>
<proteinExistence type="predicted"/>
<dbReference type="EMBL" id="JAGKQH010000010">
    <property type="protein sequence ID" value="KAG6589488.1"/>
    <property type="molecule type" value="Genomic_DNA"/>
</dbReference>
<comment type="caution">
    <text evidence="8">The sequence shown here is derived from an EMBL/GenBank/DDBJ whole genome shotgun (WGS) entry which is preliminary data.</text>
</comment>